<dbReference type="Proteomes" id="UP000501891">
    <property type="component" value="Chromosome"/>
</dbReference>
<feature type="region of interest" description="Disordered" evidence="1">
    <location>
        <begin position="1"/>
        <end position="86"/>
    </location>
</feature>
<gene>
    <name evidence="2" type="ORF">HHL28_00865</name>
</gene>
<organism evidence="2 3">
    <name type="scientific">Aerophototrophica crusticola</name>
    <dbReference type="NCBI Taxonomy" id="1709002"/>
    <lineage>
        <taxon>Bacteria</taxon>
        <taxon>Pseudomonadati</taxon>
        <taxon>Pseudomonadota</taxon>
        <taxon>Alphaproteobacteria</taxon>
        <taxon>Rhodospirillales</taxon>
        <taxon>Rhodospirillaceae</taxon>
        <taxon>Aerophototrophica</taxon>
    </lineage>
</organism>
<evidence type="ECO:0000256" key="1">
    <source>
        <dbReference type="SAM" id="MobiDB-lite"/>
    </source>
</evidence>
<dbReference type="AlphaFoldDB" id="A0A858R3T6"/>
<feature type="compositionally biased region" description="Basic and acidic residues" evidence="1">
    <location>
        <begin position="1"/>
        <end position="16"/>
    </location>
</feature>
<protein>
    <submittedName>
        <fullName evidence="2">Uncharacterized protein</fullName>
    </submittedName>
</protein>
<evidence type="ECO:0000313" key="3">
    <source>
        <dbReference type="Proteomes" id="UP000501891"/>
    </source>
</evidence>
<evidence type="ECO:0000313" key="2">
    <source>
        <dbReference type="EMBL" id="QJE71853.1"/>
    </source>
</evidence>
<dbReference type="EMBL" id="CP051775">
    <property type="protein sequence ID" value="QJE71853.1"/>
    <property type="molecule type" value="Genomic_DNA"/>
</dbReference>
<name>A0A858R3T6_9PROT</name>
<accession>A0A858R3T6</accession>
<dbReference type="KEGG" id="acru:HHL28_00865"/>
<reference evidence="2" key="1">
    <citation type="submission" date="2020-04" db="EMBL/GenBank/DDBJ databases">
        <title>A desert anoxygenic phototrophic bacterium fixes CO2 using RubisCO under aerobic conditions.</title>
        <authorList>
            <person name="Tang K."/>
        </authorList>
    </citation>
    <scope>NUCLEOTIDE SEQUENCE [LARGE SCALE GENOMIC DNA]</scope>
    <source>
        <strain evidence="2">MIMtkB3</strain>
    </source>
</reference>
<sequence length="86" mass="9482">MATNDETRRPGSERVTDVPNDPLHVREDGGFAGLSSTPEEHRKRAREGGDTGRRHNGDIVPEQAQEDSEQTSQHLVKPRGVDDKPA</sequence>
<feature type="compositionally biased region" description="Basic and acidic residues" evidence="1">
    <location>
        <begin position="38"/>
        <end position="57"/>
    </location>
</feature>
<proteinExistence type="predicted"/>
<keyword evidence="3" id="KW-1185">Reference proteome</keyword>